<reference evidence="1 2" key="1">
    <citation type="submission" date="2018-11" db="EMBL/GenBank/DDBJ databases">
        <authorList>
            <consortium name="Pathogen Informatics"/>
        </authorList>
    </citation>
    <scope>NUCLEOTIDE SEQUENCE [LARGE SCALE GENOMIC DNA]</scope>
    <source>
        <strain>Denwood</strain>
        <strain evidence="2">Zambia</strain>
    </source>
</reference>
<organism evidence="1 2">
    <name type="scientific">Schistosoma mattheei</name>
    <dbReference type="NCBI Taxonomy" id="31246"/>
    <lineage>
        <taxon>Eukaryota</taxon>
        <taxon>Metazoa</taxon>
        <taxon>Spiralia</taxon>
        <taxon>Lophotrochozoa</taxon>
        <taxon>Platyhelminthes</taxon>
        <taxon>Trematoda</taxon>
        <taxon>Digenea</taxon>
        <taxon>Strigeidida</taxon>
        <taxon>Schistosomatoidea</taxon>
        <taxon>Schistosomatidae</taxon>
        <taxon>Schistosoma</taxon>
    </lineage>
</organism>
<dbReference type="EMBL" id="UZAL01042080">
    <property type="protein sequence ID" value="VDP79492.1"/>
    <property type="molecule type" value="Genomic_DNA"/>
</dbReference>
<proteinExistence type="predicted"/>
<gene>
    <name evidence="1" type="ORF">SMTD_LOCUS19313</name>
</gene>
<dbReference type="AlphaFoldDB" id="A0A183PY77"/>
<name>A0A183PY77_9TREM</name>
<evidence type="ECO:0000313" key="1">
    <source>
        <dbReference type="EMBL" id="VDP79492.1"/>
    </source>
</evidence>
<sequence length="48" mass="5863">MTWSDFRRKYVWDYLKIEILNRVNSSHYCLTITGAGLYIKTWEYIVTN</sequence>
<evidence type="ECO:0000313" key="2">
    <source>
        <dbReference type="Proteomes" id="UP000269396"/>
    </source>
</evidence>
<protein>
    <submittedName>
        <fullName evidence="1">Uncharacterized protein</fullName>
    </submittedName>
</protein>
<accession>A0A183PY77</accession>
<keyword evidence="2" id="KW-1185">Reference proteome</keyword>
<dbReference type="Proteomes" id="UP000269396">
    <property type="component" value="Unassembled WGS sequence"/>
</dbReference>